<evidence type="ECO:0000256" key="2">
    <source>
        <dbReference type="ARBA" id="ARBA00022692"/>
    </source>
</evidence>
<dbReference type="InterPro" id="IPR036259">
    <property type="entry name" value="MFS_trans_sf"/>
</dbReference>
<evidence type="ECO:0000256" key="5">
    <source>
        <dbReference type="SAM" id="Phobius"/>
    </source>
</evidence>
<dbReference type="PANTHER" id="PTHR24064">
    <property type="entry name" value="SOLUTE CARRIER FAMILY 22 MEMBER"/>
    <property type="match status" value="1"/>
</dbReference>
<name>A0A9P1IYW5_9PELO</name>
<evidence type="ECO:0000313" key="7">
    <source>
        <dbReference type="EMBL" id="CAI5454911.1"/>
    </source>
</evidence>
<dbReference type="Pfam" id="PF00083">
    <property type="entry name" value="Sugar_tr"/>
    <property type="match status" value="1"/>
</dbReference>
<feature type="transmembrane region" description="Helical" evidence="5">
    <location>
        <begin position="296"/>
        <end position="318"/>
    </location>
</feature>
<proteinExistence type="predicted"/>
<keyword evidence="2 5" id="KW-0812">Transmembrane</keyword>
<evidence type="ECO:0000256" key="3">
    <source>
        <dbReference type="ARBA" id="ARBA00022989"/>
    </source>
</evidence>
<feature type="transmembrane region" description="Helical" evidence="5">
    <location>
        <begin position="156"/>
        <end position="173"/>
    </location>
</feature>
<evidence type="ECO:0000256" key="1">
    <source>
        <dbReference type="ARBA" id="ARBA00004141"/>
    </source>
</evidence>
<keyword evidence="8" id="KW-1185">Reference proteome</keyword>
<evidence type="ECO:0000313" key="8">
    <source>
        <dbReference type="Proteomes" id="UP001152747"/>
    </source>
</evidence>
<evidence type="ECO:0000259" key="6">
    <source>
        <dbReference type="PROSITE" id="PS50850"/>
    </source>
</evidence>
<keyword evidence="4 5" id="KW-0472">Membrane</keyword>
<feature type="transmembrane region" description="Helical" evidence="5">
    <location>
        <begin position="43"/>
        <end position="62"/>
    </location>
</feature>
<feature type="domain" description="Major facilitator superfamily (MFS) profile" evidence="6">
    <location>
        <begin position="1"/>
        <end position="408"/>
    </location>
</feature>
<dbReference type="GO" id="GO:0016020">
    <property type="term" value="C:membrane"/>
    <property type="evidence" value="ECO:0007669"/>
    <property type="project" value="UniProtKB-SubCell"/>
</dbReference>
<comment type="subcellular location">
    <subcellularLocation>
        <location evidence="1">Membrane</location>
        <topology evidence="1">Multi-pass membrane protein</topology>
    </subcellularLocation>
</comment>
<comment type="caution">
    <text evidence="7">The sequence shown here is derived from an EMBL/GenBank/DDBJ whole genome shotgun (WGS) entry which is preliminary data.</text>
</comment>
<dbReference type="EMBL" id="CANHGI010000006">
    <property type="protein sequence ID" value="CAI5454911.1"/>
    <property type="molecule type" value="Genomic_DNA"/>
</dbReference>
<feature type="transmembrane region" description="Helical" evidence="5">
    <location>
        <begin position="230"/>
        <end position="252"/>
    </location>
</feature>
<gene>
    <name evidence="7" type="ORF">CAMP_LOCUS17548</name>
</gene>
<dbReference type="GO" id="GO:0022857">
    <property type="term" value="F:transmembrane transporter activity"/>
    <property type="evidence" value="ECO:0007669"/>
    <property type="project" value="InterPro"/>
</dbReference>
<feature type="transmembrane region" description="Helical" evidence="5">
    <location>
        <begin position="324"/>
        <end position="349"/>
    </location>
</feature>
<dbReference type="InterPro" id="IPR020846">
    <property type="entry name" value="MFS_dom"/>
</dbReference>
<organism evidence="7 8">
    <name type="scientific">Caenorhabditis angaria</name>
    <dbReference type="NCBI Taxonomy" id="860376"/>
    <lineage>
        <taxon>Eukaryota</taxon>
        <taxon>Metazoa</taxon>
        <taxon>Ecdysozoa</taxon>
        <taxon>Nematoda</taxon>
        <taxon>Chromadorea</taxon>
        <taxon>Rhabditida</taxon>
        <taxon>Rhabditina</taxon>
        <taxon>Rhabditomorpha</taxon>
        <taxon>Rhabditoidea</taxon>
        <taxon>Rhabditidae</taxon>
        <taxon>Peloderinae</taxon>
        <taxon>Caenorhabditis</taxon>
    </lineage>
</organism>
<dbReference type="SUPFAM" id="SSF103473">
    <property type="entry name" value="MFS general substrate transporter"/>
    <property type="match status" value="1"/>
</dbReference>
<dbReference type="Proteomes" id="UP001152747">
    <property type="component" value="Unassembled WGS sequence"/>
</dbReference>
<reference evidence="7" key="1">
    <citation type="submission" date="2022-11" db="EMBL/GenBank/DDBJ databases">
        <authorList>
            <person name="Kikuchi T."/>
        </authorList>
    </citation>
    <scope>NUCLEOTIDE SEQUENCE</scope>
    <source>
        <strain evidence="7">PS1010</strain>
    </source>
</reference>
<feature type="transmembrane region" description="Helical" evidence="5">
    <location>
        <begin position="74"/>
        <end position="95"/>
    </location>
</feature>
<dbReference type="OrthoDB" id="5296287at2759"/>
<feature type="transmembrane region" description="Helical" evidence="5">
    <location>
        <begin position="264"/>
        <end position="284"/>
    </location>
</feature>
<keyword evidence="3 5" id="KW-1133">Transmembrane helix</keyword>
<evidence type="ECO:0000256" key="4">
    <source>
        <dbReference type="ARBA" id="ARBA00023136"/>
    </source>
</evidence>
<accession>A0A9P1IYW5</accession>
<dbReference type="PROSITE" id="PS50850">
    <property type="entry name" value="MFS"/>
    <property type="match status" value="1"/>
</dbReference>
<dbReference type="AlphaFoldDB" id="A0A9P1IYW5"/>
<dbReference type="InterPro" id="IPR005828">
    <property type="entry name" value="MFS_sugar_transport-like"/>
</dbReference>
<feature type="transmembrane region" description="Helical" evidence="5">
    <location>
        <begin position="101"/>
        <end position="120"/>
    </location>
</feature>
<feature type="transmembrane region" description="Helical" evidence="5">
    <location>
        <begin position="132"/>
        <end position="150"/>
    </location>
</feature>
<sequence>MTHEHQNITKSAYVYIFQTDYFSIADEWQAKHGKRLDSTFFEVINPISQSGIFLGSLVFGFLTDKLGRRRLCRYGLFVAAFALVTESFLLCSAAIVCVRFAVSFLVGGILVSSWSLMTELVSNKTRLIARSFATYPNAKLIFVLICFFTKNWRLTLQISAFLAFFNAFLHCFIPESPTWLQFNGRHTKAMKICEKIRQKSRGQCNLVLPKDEYESLTFKEIWNREEYRNLFFLLGFIWIVTNFTSAFLDFSVTVIIKDDFMKSQILLAAAPAIVKMIFGSLELLDVLKISRKPLHLASLSIVAITMLICAILIIIGVHETAPFSYLYIILYLIGLSSIEFIWDACYLCLVEQVPTEIRGTITGVCSLLARTAGILATNLVGRDIRRLSNVNPIRILDLPACPKTLTQC</sequence>
<dbReference type="Gene3D" id="1.20.1250.20">
    <property type="entry name" value="MFS general substrate transporter like domains"/>
    <property type="match status" value="1"/>
</dbReference>
<protein>
    <recommendedName>
        <fullName evidence="6">Major facilitator superfamily (MFS) profile domain-containing protein</fullName>
    </recommendedName>
</protein>